<reference evidence="3" key="1">
    <citation type="journal article" date="2016" name="Genome Biol. Evol.">
        <title>Comparative 'omics' of the Fusarium fujikuroi species complex highlights differences in genetic potential and metabolite synthesis.</title>
        <authorList>
            <person name="Niehaus E.-M."/>
            <person name="Muensterkoetter M."/>
            <person name="Proctor R.H."/>
            <person name="Brown D.W."/>
            <person name="Sharon A."/>
            <person name="Idan Y."/>
            <person name="Oren-Young L."/>
            <person name="Sieber C.M."/>
            <person name="Novak O."/>
            <person name="Pencik A."/>
            <person name="Tarkowska D."/>
            <person name="Hromadova K."/>
            <person name="Freeman S."/>
            <person name="Maymon M."/>
            <person name="Elazar M."/>
            <person name="Youssef S.A."/>
            <person name="El-Shabrawy E.S.M."/>
            <person name="Shalaby A.B.A."/>
            <person name="Houterman P."/>
            <person name="Brock N.L."/>
            <person name="Burkhardt I."/>
            <person name="Tsavkelova E.A."/>
            <person name="Dickschat J.S."/>
            <person name="Galuszka P."/>
            <person name="Gueldener U."/>
            <person name="Tudzynski B."/>
        </authorList>
    </citation>
    <scope>NUCLEOTIDE SEQUENCE [LARGE SCALE GENOMIC DNA]</scope>
    <source>
        <strain evidence="3">MRC7560</strain>
    </source>
</reference>
<feature type="coiled-coil region" evidence="1">
    <location>
        <begin position="395"/>
        <end position="422"/>
    </location>
</feature>
<dbReference type="VEuPathDB" id="FungiDB:FMAN_13025"/>
<dbReference type="InterPro" id="IPR023213">
    <property type="entry name" value="CAT-like_dom_sf"/>
</dbReference>
<dbReference type="Gene3D" id="3.30.559.10">
    <property type="entry name" value="Chloramphenicol acetyltransferase-like domain"/>
    <property type="match status" value="1"/>
</dbReference>
<dbReference type="EMBL" id="FCQH01000015">
    <property type="protein sequence ID" value="CVL05053.1"/>
    <property type="molecule type" value="Genomic_DNA"/>
</dbReference>
<dbReference type="RefSeq" id="XP_041689106.1">
    <property type="nucleotide sequence ID" value="XM_041823536.1"/>
</dbReference>
<keyword evidence="3" id="KW-1185">Reference proteome</keyword>
<accession>A0A1L7U9P1</accession>
<dbReference type="Pfam" id="PF02458">
    <property type="entry name" value="Transferase"/>
    <property type="match status" value="1"/>
</dbReference>
<name>A0A1L7U9P1_FUSMA</name>
<dbReference type="GeneID" id="65092275"/>
<gene>
    <name evidence="2" type="ORF">FMAN_13025</name>
</gene>
<comment type="caution">
    <text evidence="2">The sequence shown here is derived from an EMBL/GenBank/DDBJ whole genome shotgun (WGS) entry which is preliminary data.</text>
</comment>
<protein>
    <submittedName>
        <fullName evidence="2">Uncharacterized protein</fullName>
    </submittedName>
</protein>
<dbReference type="Proteomes" id="UP000184255">
    <property type="component" value="Unassembled WGS sequence"/>
</dbReference>
<evidence type="ECO:0000313" key="2">
    <source>
        <dbReference type="EMBL" id="CVL05053.1"/>
    </source>
</evidence>
<evidence type="ECO:0000313" key="3">
    <source>
        <dbReference type="Proteomes" id="UP000184255"/>
    </source>
</evidence>
<dbReference type="AlphaFoldDB" id="A0A1L7U9P1"/>
<proteinExistence type="predicted"/>
<organism evidence="2 3">
    <name type="scientific">Fusarium mangiferae</name>
    <name type="common">Mango malformation disease fungus</name>
    <dbReference type="NCBI Taxonomy" id="192010"/>
    <lineage>
        <taxon>Eukaryota</taxon>
        <taxon>Fungi</taxon>
        <taxon>Dikarya</taxon>
        <taxon>Ascomycota</taxon>
        <taxon>Pezizomycotina</taxon>
        <taxon>Sordariomycetes</taxon>
        <taxon>Hypocreomycetidae</taxon>
        <taxon>Hypocreales</taxon>
        <taxon>Nectriaceae</taxon>
        <taxon>Fusarium</taxon>
        <taxon>Fusarium fujikuroi species complex</taxon>
    </lineage>
</organism>
<sequence>MFIYALFSGADTFRLKFEIDIPEASQERSEPFKVTTFGAPDRALHEILPNYIPRGSASPCVKRFDPRKVPCLQPLAAFTKTAHQCAKQNGRLMHLHFVRAKDLTLMTVAWQHVVLDAPALRLIVAEWEDILAEDTHMLSHDPDNHGSGIDGLKDRPNLNALTSNLQINPTSSLPGWAAVTLWGGLKLKLLSKFYSLRYPRTFGTAYMPPNLVAALVTRVRSNAGPGVVLSRNDIVASWFYRAICEIYSPRISTTLSRAVNLRGKHDLISPSVSGNALGLAVMPSVESGPLQHTSLEDLALATRRSVEKFKDPEYVSKFMGFRMNCGNTNRFAVPEVNLSNQRCLITSFVNLGLSNPNFGEGVSVERPVQLTMEPVVIRVIDDSRGGWSFHGNLPRAAWDALEKNMEREMEELAAKSQRKAIETSVKGA</sequence>
<keyword evidence="1" id="KW-0175">Coiled coil</keyword>
<evidence type="ECO:0000256" key="1">
    <source>
        <dbReference type="SAM" id="Coils"/>
    </source>
</evidence>